<dbReference type="Pfam" id="PF02129">
    <property type="entry name" value="Peptidase_S15"/>
    <property type="match status" value="1"/>
</dbReference>
<accession>A0A323TE89</accession>
<evidence type="ECO:0000256" key="1">
    <source>
        <dbReference type="ARBA" id="ARBA00022801"/>
    </source>
</evidence>
<dbReference type="Gene3D" id="3.40.50.1820">
    <property type="entry name" value="alpha/beta hydrolase"/>
    <property type="match status" value="1"/>
</dbReference>
<dbReference type="InterPro" id="IPR008979">
    <property type="entry name" value="Galactose-bd-like_sf"/>
</dbReference>
<dbReference type="GO" id="GO:0008239">
    <property type="term" value="F:dipeptidyl-peptidase activity"/>
    <property type="evidence" value="ECO:0007669"/>
    <property type="project" value="InterPro"/>
</dbReference>
<dbReference type="AlphaFoldDB" id="A0A323TE89"/>
<protein>
    <submittedName>
        <fullName evidence="3">Hydrolase</fullName>
    </submittedName>
</protein>
<name>A0A323TE89_9BACI</name>
<dbReference type="EMBL" id="PDOD01000003">
    <property type="protein sequence ID" value="PYZ92956.1"/>
    <property type="molecule type" value="Genomic_DNA"/>
</dbReference>
<dbReference type="SMART" id="SM00939">
    <property type="entry name" value="PepX_C"/>
    <property type="match status" value="1"/>
</dbReference>
<dbReference type="InterPro" id="IPR029058">
    <property type="entry name" value="AB_hydrolase_fold"/>
</dbReference>
<dbReference type="PANTHER" id="PTHR43056:SF10">
    <property type="entry name" value="COCE_NOND FAMILY, PUTATIVE (AFU_ORTHOLOGUE AFUA_7G00600)-RELATED"/>
    <property type="match status" value="1"/>
</dbReference>
<comment type="caution">
    <text evidence="3">The sequence shown here is derived from an EMBL/GenBank/DDBJ whole genome shotgun (WGS) entry which is preliminary data.</text>
</comment>
<evidence type="ECO:0000313" key="3">
    <source>
        <dbReference type="EMBL" id="PYZ92956.1"/>
    </source>
</evidence>
<organism evidence="3 4">
    <name type="scientific">Salipaludibacillus keqinensis</name>
    <dbReference type="NCBI Taxonomy" id="2045207"/>
    <lineage>
        <taxon>Bacteria</taxon>
        <taxon>Bacillati</taxon>
        <taxon>Bacillota</taxon>
        <taxon>Bacilli</taxon>
        <taxon>Bacillales</taxon>
        <taxon>Bacillaceae</taxon>
    </lineage>
</organism>
<dbReference type="NCBIfam" id="TIGR00976">
    <property type="entry name" value="CocE_NonD"/>
    <property type="match status" value="1"/>
</dbReference>
<dbReference type="InterPro" id="IPR000383">
    <property type="entry name" value="Xaa-Pro-like_dom"/>
</dbReference>
<dbReference type="Pfam" id="PF08530">
    <property type="entry name" value="PepX_C"/>
    <property type="match status" value="1"/>
</dbReference>
<keyword evidence="4" id="KW-1185">Reference proteome</keyword>
<evidence type="ECO:0000313" key="4">
    <source>
        <dbReference type="Proteomes" id="UP000248214"/>
    </source>
</evidence>
<dbReference type="Gene3D" id="1.10.3020.10">
    <property type="entry name" value="alpha-amino acid ester hydrolase ( Helical cap domain)"/>
    <property type="match status" value="1"/>
</dbReference>
<reference evidence="3 4" key="1">
    <citation type="submission" date="2017-10" db="EMBL/GenBank/DDBJ databases">
        <title>Bacillus sp. nov., a halophilic bacterium isolated from a Keqin Lake.</title>
        <authorList>
            <person name="Wang H."/>
        </authorList>
    </citation>
    <scope>NUCLEOTIDE SEQUENCE [LARGE SCALE GENOMIC DNA]</scope>
    <source>
        <strain evidence="3 4">KQ-12</strain>
    </source>
</reference>
<sequence>MRDGVLLSADIYQPKAEGEFPAIVVRTPYGKTTDQSHQTGCFFAENGYAIMYMDVRGREDSDGEFIPYRNEGIDGYDSIEWIAAQPWCMGKVGTLGGSYLGRVQWLTALHKPPSLKTMIPLVTPSDPFVEWPTGLPNPQHICWVYRTSGRVQQNLNVVNWAEVYDHLPMIEMDEKTGRRSEQWKEEVRHSYLDDYWKHLCYQDKFDQIDLPVLHISGWYDDEQIGTPLNFIGMTHTDESKKSKHHQRLLMGPWPHQVNKSTTFGELEFGPTSIIDMHQYQLRWFDYWLKGIDNQLMEEAPVQIFVMGENKWRQEQEWPLARTAWTKYYLHSDGNANSLFGDGTLSAEKPKIGEPEEDHYRYDPSNPVPFITEMISSQIGGADDYSAIERRDDVLVYTTEKLTEDLEVTGPVTAEIYASTDGRDTDFMVKLLDVWPSGYAQRLTDGMVRGRFREGMETPKLLEPGEIYPFHVDCWNTSHVFKKGHKIRIEVASSAFPKYDRNLNTGDELGVTSEMKTANQTIYHNEQHPSAIVLPVIPKR</sequence>
<evidence type="ECO:0000259" key="2">
    <source>
        <dbReference type="SMART" id="SM00939"/>
    </source>
</evidence>
<keyword evidence="1 3" id="KW-0378">Hydrolase</keyword>
<dbReference type="Proteomes" id="UP000248214">
    <property type="component" value="Unassembled WGS sequence"/>
</dbReference>
<dbReference type="InterPro" id="IPR013736">
    <property type="entry name" value="Xaa-Pro_dipept_C"/>
</dbReference>
<proteinExistence type="predicted"/>
<dbReference type="InterPro" id="IPR050585">
    <property type="entry name" value="Xaa-Pro_dipeptidyl-ppase/CocE"/>
</dbReference>
<dbReference type="PANTHER" id="PTHR43056">
    <property type="entry name" value="PEPTIDASE S9 PROLYL OLIGOPEPTIDASE"/>
    <property type="match status" value="1"/>
</dbReference>
<dbReference type="InterPro" id="IPR005674">
    <property type="entry name" value="CocE/Ser_esterase"/>
</dbReference>
<feature type="domain" description="Xaa-Pro dipeptidyl-peptidase C-terminal" evidence="2">
    <location>
        <begin position="281"/>
        <end position="532"/>
    </location>
</feature>
<dbReference type="SUPFAM" id="SSF53474">
    <property type="entry name" value="alpha/beta-Hydrolases"/>
    <property type="match status" value="1"/>
</dbReference>
<gene>
    <name evidence="3" type="ORF">CR194_13665</name>
</gene>
<dbReference type="SUPFAM" id="SSF49785">
    <property type="entry name" value="Galactose-binding domain-like"/>
    <property type="match status" value="1"/>
</dbReference>
<dbReference type="OrthoDB" id="319764at2"/>
<dbReference type="Gene3D" id="2.60.120.260">
    <property type="entry name" value="Galactose-binding domain-like"/>
    <property type="match status" value="1"/>
</dbReference>